<dbReference type="Gene3D" id="3.40.50.300">
    <property type="entry name" value="P-loop containing nucleotide triphosphate hydrolases"/>
    <property type="match status" value="1"/>
</dbReference>
<dbReference type="AlphaFoldDB" id="A0A494X1E5"/>
<comment type="caution">
    <text evidence="5">The sequence shown here is derived from an EMBL/GenBank/DDBJ whole genome shotgun (WGS) entry which is preliminary data.</text>
</comment>
<evidence type="ECO:0000256" key="3">
    <source>
        <dbReference type="ARBA" id="ARBA00022840"/>
    </source>
</evidence>
<accession>A0A494X1E5</accession>
<dbReference type="SMART" id="SM00382">
    <property type="entry name" value="AAA"/>
    <property type="match status" value="1"/>
</dbReference>
<protein>
    <submittedName>
        <fullName evidence="5">AAA family ATPase</fullName>
    </submittedName>
</protein>
<feature type="domain" description="AAA+ ATPase" evidence="4">
    <location>
        <begin position="129"/>
        <end position="261"/>
    </location>
</feature>
<reference evidence="5 6" key="1">
    <citation type="submission" date="2018-10" db="EMBL/GenBank/DDBJ databases">
        <title>Paraburkholderia sp. 7MK8-2, isolated from soil.</title>
        <authorList>
            <person name="Gao Z.-H."/>
            <person name="Qiu L.-H."/>
        </authorList>
    </citation>
    <scope>NUCLEOTIDE SEQUENCE [LARGE SCALE GENOMIC DNA]</scope>
    <source>
        <strain evidence="5 6">7MK8-2</strain>
    </source>
</reference>
<evidence type="ECO:0000256" key="1">
    <source>
        <dbReference type="ARBA" id="ARBA00006914"/>
    </source>
</evidence>
<comment type="similarity">
    <text evidence="1">Belongs to the AAA ATPase family.</text>
</comment>
<dbReference type="SUPFAM" id="SSF52540">
    <property type="entry name" value="P-loop containing nucleoside triphosphate hydrolases"/>
    <property type="match status" value="1"/>
</dbReference>
<dbReference type="CDD" id="cd19481">
    <property type="entry name" value="RecA-like_protease"/>
    <property type="match status" value="1"/>
</dbReference>
<keyword evidence="3" id="KW-0067">ATP-binding</keyword>
<dbReference type="GO" id="GO:0016887">
    <property type="term" value="F:ATP hydrolysis activity"/>
    <property type="evidence" value="ECO:0007669"/>
    <property type="project" value="InterPro"/>
</dbReference>
<dbReference type="GO" id="GO:0005524">
    <property type="term" value="F:ATP binding"/>
    <property type="evidence" value="ECO:0007669"/>
    <property type="project" value="UniProtKB-KW"/>
</dbReference>
<dbReference type="InterPro" id="IPR050221">
    <property type="entry name" value="26S_Proteasome_ATPase"/>
</dbReference>
<evidence type="ECO:0000259" key="4">
    <source>
        <dbReference type="SMART" id="SM00382"/>
    </source>
</evidence>
<dbReference type="PANTHER" id="PTHR23073">
    <property type="entry name" value="26S PROTEASOME REGULATORY SUBUNIT"/>
    <property type="match status" value="1"/>
</dbReference>
<gene>
    <name evidence="5" type="ORF">D7S89_25930</name>
</gene>
<dbReference type="InterPro" id="IPR027417">
    <property type="entry name" value="P-loop_NTPase"/>
</dbReference>
<dbReference type="EMBL" id="RBZV01000020">
    <property type="protein sequence ID" value="RKP43461.1"/>
    <property type="molecule type" value="Genomic_DNA"/>
</dbReference>
<name>A0A494X1E5_9BURK</name>
<dbReference type="InterPro" id="IPR003959">
    <property type="entry name" value="ATPase_AAA_core"/>
</dbReference>
<proteinExistence type="inferred from homology"/>
<organism evidence="5 6">
    <name type="scientific">Trinickia fusca</name>
    <dbReference type="NCBI Taxonomy" id="2419777"/>
    <lineage>
        <taxon>Bacteria</taxon>
        <taxon>Pseudomonadati</taxon>
        <taxon>Pseudomonadota</taxon>
        <taxon>Betaproteobacteria</taxon>
        <taxon>Burkholderiales</taxon>
        <taxon>Burkholderiaceae</taxon>
        <taxon>Trinickia</taxon>
    </lineage>
</organism>
<evidence type="ECO:0000313" key="6">
    <source>
        <dbReference type="Proteomes" id="UP000280434"/>
    </source>
</evidence>
<dbReference type="InterPro" id="IPR003593">
    <property type="entry name" value="AAA+_ATPase"/>
</dbReference>
<evidence type="ECO:0000256" key="2">
    <source>
        <dbReference type="ARBA" id="ARBA00022741"/>
    </source>
</evidence>
<dbReference type="Pfam" id="PF00004">
    <property type="entry name" value="AAA"/>
    <property type="match status" value="1"/>
</dbReference>
<keyword evidence="2" id="KW-0547">Nucleotide-binding</keyword>
<sequence>MGEMKEEQSDLAQIVRLALAEQTEDVRLFAARLVRKYRGTAPDLAEQLELFLKSKPARRVSPMRKLSPQPSATQALPVDDESRLSLLKVFRDEPTKDAPLLSCDVEDALGQLIAERRQSDRLQAMGLTPTRSAILVGPPGVGKTLTARWLAAQLRVPLYVLDLTAVMSSLLGKSGVNLRAAIDFAKREPCVLLLDEIDAIAKRRSDDSDVGELKRLVTVILQEVDEWPASSVLLAATNHPELIDPALWRRFDLVVQFKMPDEQAVKEAITRFLGPDYALFARWIDILVFAFAGHSFSDIERDVQRFRRAVALGTTTDADLVEDFMKARALALDRQGRIDLAVMLAKQTRLSQHAVSDITGVSRDTIRKYTNDTPAARKTTPRRKADA</sequence>
<evidence type="ECO:0000313" key="5">
    <source>
        <dbReference type="EMBL" id="RKP43461.1"/>
    </source>
</evidence>
<dbReference type="OrthoDB" id="9802352at2"/>
<keyword evidence="6" id="KW-1185">Reference proteome</keyword>
<dbReference type="Proteomes" id="UP000280434">
    <property type="component" value="Unassembled WGS sequence"/>
</dbReference>